<dbReference type="Gene3D" id="3.30.160.60">
    <property type="entry name" value="Classic Zinc Finger"/>
    <property type="match status" value="3"/>
</dbReference>
<dbReference type="PROSITE" id="PS50157">
    <property type="entry name" value="ZINC_FINGER_C2H2_2"/>
    <property type="match status" value="3"/>
</dbReference>
<name>I1ZI71_SCHMD</name>
<dbReference type="FunFam" id="3.30.160.60:FF:000515">
    <property type="entry name" value="early growth response protein 4"/>
    <property type="match status" value="1"/>
</dbReference>
<dbReference type="InterPro" id="IPR013087">
    <property type="entry name" value="Znf_C2H2_type"/>
</dbReference>
<keyword evidence="4 9" id="KW-0863">Zinc-finger</keyword>
<feature type="region of interest" description="Disordered" evidence="10">
    <location>
        <begin position="188"/>
        <end position="225"/>
    </location>
</feature>
<feature type="compositionally biased region" description="Basic residues" evidence="10">
    <location>
        <begin position="192"/>
        <end position="202"/>
    </location>
</feature>
<dbReference type="EMBL" id="JX010482">
    <property type="protein sequence ID" value="AFJ24725.1"/>
    <property type="molecule type" value="mRNA"/>
</dbReference>
<dbReference type="PROSITE" id="PS00028">
    <property type="entry name" value="ZINC_FINGER_C2H2_1"/>
    <property type="match status" value="3"/>
</dbReference>
<dbReference type="GO" id="GO:0008270">
    <property type="term" value="F:zinc ion binding"/>
    <property type="evidence" value="ECO:0007669"/>
    <property type="project" value="UniProtKB-KW"/>
</dbReference>
<evidence type="ECO:0000256" key="1">
    <source>
        <dbReference type="ARBA" id="ARBA00004123"/>
    </source>
</evidence>
<evidence type="ECO:0000256" key="6">
    <source>
        <dbReference type="ARBA" id="ARBA00023015"/>
    </source>
</evidence>
<comment type="subcellular location">
    <subcellularLocation>
        <location evidence="1">Nucleus</location>
    </subcellularLocation>
</comment>
<sequence length="225" mass="26298">MKSRLEKLKNPASDIYQLTVLVFNWKRIQFFMGYSSQLSKICLDDILPIINRDNTTGEPSTSQLKEEPIRKTKDIKTFMSWESRHSWDTPSSSKTISYSTPRSCSSSGSIAKPKKQFICNYESCRRKFNRSDELNRHLRVHSGIKPYTCEFCFKKFARSDHLKTHRRTHTGERPFECEVCHKKFARSDEKSRHVKTHTRGRGLSRISTAPEFEPGDTQNPETEKR</sequence>
<dbReference type="InterPro" id="IPR036236">
    <property type="entry name" value="Znf_C2H2_sf"/>
</dbReference>
<proteinExistence type="evidence at transcript level"/>
<evidence type="ECO:0000256" key="10">
    <source>
        <dbReference type="SAM" id="MobiDB-lite"/>
    </source>
</evidence>
<dbReference type="PANTHER" id="PTHR23235:SF155">
    <property type="entry name" value="EARLY GROWTH RESPONSE 4-RELATED"/>
    <property type="match status" value="1"/>
</dbReference>
<keyword evidence="6" id="KW-0805">Transcription regulation</keyword>
<keyword evidence="3" id="KW-0479">Metal-binding</keyword>
<organism evidence="12">
    <name type="scientific">Schmidtea mediterranea</name>
    <name type="common">Freshwater planarian flatworm</name>
    <dbReference type="NCBI Taxonomy" id="79327"/>
    <lineage>
        <taxon>Eukaryota</taxon>
        <taxon>Metazoa</taxon>
        <taxon>Spiralia</taxon>
        <taxon>Lophotrochozoa</taxon>
        <taxon>Platyhelminthes</taxon>
        <taxon>Rhabditophora</taxon>
        <taxon>Seriata</taxon>
        <taxon>Tricladida</taxon>
        <taxon>Continenticola</taxon>
        <taxon>Geoplanoidea</taxon>
        <taxon>Dugesiidae</taxon>
        <taxon>Schmidtea</taxon>
    </lineage>
</organism>
<accession>I1ZI71</accession>
<comment type="similarity">
    <text evidence="2">Belongs to the krueppel C2H2-type zinc-finger protein family.</text>
</comment>
<dbReference type="AlphaFoldDB" id="I1ZI71"/>
<feature type="compositionally biased region" description="Polar residues" evidence="10">
    <location>
        <begin position="216"/>
        <end position="225"/>
    </location>
</feature>
<dbReference type="GO" id="GO:0000981">
    <property type="term" value="F:DNA-binding transcription factor activity, RNA polymerase II-specific"/>
    <property type="evidence" value="ECO:0007669"/>
    <property type="project" value="TreeGrafter"/>
</dbReference>
<evidence type="ECO:0000256" key="7">
    <source>
        <dbReference type="ARBA" id="ARBA00023163"/>
    </source>
</evidence>
<reference evidence="12" key="1">
    <citation type="journal article" date="2012" name="Genes Dev.">
        <title>A molecular wound response program associated with regeneration initiation in planarians.</title>
        <authorList>
            <person name="Wenemoser D."/>
            <person name="Lapan S.W."/>
            <person name="Wilkinson A.W."/>
            <person name="Bell G.W."/>
            <person name="Reddien P.W."/>
        </authorList>
    </citation>
    <scope>NUCLEOTIDE SEQUENCE</scope>
    <source>
        <strain evidence="12">ClW4</strain>
    </source>
</reference>
<feature type="domain" description="C2H2-type" evidence="11">
    <location>
        <begin position="147"/>
        <end position="174"/>
    </location>
</feature>
<evidence type="ECO:0000256" key="4">
    <source>
        <dbReference type="ARBA" id="ARBA00022771"/>
    </source>
</evidence>
<dbReference type="SUPFAM" id="SSF57667">
    <property type="entry name" value="beta-beta-alpha zinc fingers"/>
    <property type="match status" value="2"/>
</dbReference>
<evidence type="ECO:0000256" key="9">
    <source>
        <dbReference type="PROSITE-ProRule" id="PRU00042"/>
    </source>
</evidence>
<keyword evidence="7" id="KW-0804">Transcription</keyword>
<evidence type="ECO:0000256" key="5">
    <source>
        <dbReference type="ARBA" id="ARBA00022833"/>
    </source>
</evidence>
<evidence type="ECO:0000313" key="12">
    <source>
        <dbReference type="EMBL" id="AFJ24725.1"/>
    </source>
</evidence>
<evidence type="ECO:0000256" key="3">
    <source>
        <dbReference type="ARBA" id="ARBA00022723"/>
    </source>
</evidence>
<protein>
    <submittedName>
        <fullName evidence="12">Early growth response-2</fullName>
    </submittedName>
</protein>
<evidence type="ECO:0000256" key="2">
    <source>
        <dbReference type="ARBA" id="ARBA00006991"/>
    </source>
</evidence>
<feature type="non-terminal residue" evidence="12">
    <location>
        <position position="225"/>
    </location>
</feature>
<feature type="domain" description="C2H2-type" evidence="11">
    <location>
        <begin position="175"/>
        <end position="202"/>
    </location>
</feature>
<dbReference type="GO" id="GO:0000978">
    <property type="term" value="F:RNA polymerase II cis-regulatory region sequence-specific DNA binding"/>
    <property type="evidence" value="ECO:0007669"/>
    <property type="project" value="TreeGrafter"/>
</dbReference>
<dbReference type="PANTHER" id="PTHR23235">
    <property type="entry name" value="KRUEPPEL-LIKE TRANSCRIPTION FACTOR"/>
    <property type="match status" value="1"/>
</dbReference>
<dbReference type="SMART" id="SM00355">
    <property type="entry name" value="ZnF_C2H2"/>
    <property type="match status" value="3"/>
</dbReference>
<evidence type="ECO:0000256" key="8">
    <source>
        <dbReference type="ARBA" id="ARBA00023242"/>
    </source>
</evidence>
<keyword evidence="8" id="KW-0539">Nucleus</keyword>
<dbReference type="GO" id="GO:0005634">
    <property type="term" value="C:nucleus"/>
    <property type="evidence" value="ECO:0007669"/>
    <property type="project" value="UniProtKB-SubCell"/>
</dbReference>
<evidence type="ECO:0000259" key="11">
    <source>
        <dbReference type="PROSITE" id="PS50157"/>
    </source>
</evidence>
<keyword evidence="5" id="KW-0862">Zinc</keyword>
<feature type="domain" description="C2H2-type" evidence="11">
    <location>
        <begin position="117"/>
        <end position="146"/>
    </location>
</feature>
<dbReference type="Pfam" id="PF00096">
    <property type="entry name" value="zf-C2H2"/>
    <property type="match status" value="2"/>
</dbReference>